<dbReference type="RefSeq" id="XP_030216217.1">
    <property type="nucleotide sequence ID" value="XM_030360357.1"/>
</dbReference>
<dbReference type="InterPro" id="IPR008979">
    <property type="entry name" value="Galactose-bd-like_sf"/>
</dbReference>
<organism evidence="3 4">
    <name type="scientific">Gadus morhua</name>
    <name type="common">Atlantic cod</name>
    <dbReference type="NCBI Taxonomy" id="8049"/>
    <lineage>
        <taxon>Eukaryota</taxon>
        <taxon>Metazoa</taxon>
        <taxon>Chordata</taxon>
        <taxon>Craniata</taxon>
        <taxon>Vertebrata</taxon>
        <taxon>Euteleostomi</taxon>
        <taxon>Actinopterygii</taxon>
        <taxon>Neopterygii</taxon>
        <taxon>Teleostei</taxon>
        <taxon>Neoteleostei</taxon>
        <taxon>Acanthomorphata</taxon>
        <taxon>Zeiogadaria</taxon>
        <taxon>Gadariae</taxon>
        <taxon>Gadiformes</taxon>
        <taxon>Gadoidei</taxon>
        <taxon>Gadidae</taxon>
        <taxon>Gadus</taxon>
    </lineage>
</organism>
<sequence>MAALKQVCESQPFGRNLLKNPSPYGLTHKTPPPEVELSEVPPQGPPRFQAEGNYTDWTTRVERLPLDRSRIPQGAAVCGLPEYSWFTLEQRVDLKAEGIWDELLDKSQPDIEIQDWYEESQVHEHIYQLHVKLLTADGQTVISEHHVEPTEDRSNYKHTWKEVSHVFTGYGPGVRYVLFSHRVKNMFLNEFFPTLVTDSSVTVKNTKFK</sequence>
<proteinExistence type="predicted"/>
<dbReference type="Pfam" id="PF04300">
    <property type="entry name" value="FBA"/>
    <property type="match status" value="1"/>
</dbReference>
<dbReference type="Proteomes" id="UP000694546">
    <property type="component" value="Chromosome 7"/>
</dbReference>
<dbReference type="Ensembl" id="ENSGMOT00000009611.2">
    <property type="protein sequence ID" value="ENSGMOP00000009358.2"/>
    <property type="gene ID" value="ENSGMOG00000008715.2"/>
</dbReference>
<reference evidence="3" key="2">
    <citation type="submission" date="2025-09" db="UniProtKB">
        <authorList>
            <consortium name="Ensembl"/>
        </authorList>
    </citation>
    <scope>IDENTIFICATION</scope>
</reference>
<keyword evidence="4" id="KW-1185">Reference proteome</keyword>
<evidence type="ECO:0000256" key="1">
    <source>
        <dbReference type="SAM" id="MobiDB-lite"/>
    </source>
</evidence>
<protein>
    <submittedName>
        <fullName evidence="3">P1, F-box associated domain containing</fullName>
    </submittedName>
</protein>
<name>A0ABA3HTU5_GADMO</name>
<dbReference type="PANTHER" id="PTHR12125">
    <property type="entry name" value="F-BOX ONLY PROTEIN 6-LIKE PROTEIN"/>
    <property type="match status" value="1"/>
</dbReference>
<dbReference type="InterPro" id="IPR039752">
    <property type="entry name" value="F-box_only"/>
</dbReference>
<evidence type="ECO:0000313" key="4">
    <source>
        <dbReference type="Proteomes" id="UP000694546"/>
    </source>
</evidence>
<dbReference type="InterPro" id="IPR007397">
    <property type="entry name" value="F-box-assoc_dom"/>
</dbReference>
<dbReference type="PANTHER" id="PTHR12125:SF1">
    <property type="entry name" value="F-BOX ONLY PROTEIN 50"/>
    <property type="match status" value="1"/>
</dbReference>
<dbReference type="GeneTree" id="ENSGT00940000161313"/>
<accession>A0ABA3HTU5</accession>
<dbReference type="GeneID" id="115546682"/>
<evidence type="ECO:0000259" key="2">
    <source>
        <dbReference type="PROSITE" id="PS51114"/>
    </source>
</evidence>
<dbReference type="PROSITE" id="PS51114">
    <property type="entry name" value="FBA"/>
    <property type="match status" value="1"/>
</dbReference>
<gene>
    <name evidence="3" type="primary">nccrp1</name>
</gene>
<evidence type="ECO:0000313" key="3">
    <source>
        <dbReference type="Ensembl" id="ENSGMOP00000009358.2"/>
    </source>
</evidence>
<feature type="region of interest" description="Disordered" evidence="1">
    <location>
        <begin position="19"/>
        <end position="52"/>
    </location>
</feature>
<reference evidence="3" key="1">
    <citation type="submission" date="2025-08" db="UniProtKB">
        <authorList>
            <consortium name="Ensembl"/>
        </authorList>
    </citation>
    <scope>IDENTIFICATION</scope>
</reference>
<dbReference type="SMART" id="SM01198">
    <property type="entry name" value="FBA"/>
    <property type="match status" value="1"/>
</dbReference>
<dbReference type="SUPFAM" id="SSF49785">
    <property type="entry name" value="Galactose-binding domain-like"/>
    <property type="match status" value="1"/>
</dbReference>
<dbReference type="Gene3D" id="2.60.120.260">
    <property type="entry name" value="Galactose-binding domain-like"/>
    <property type="match status" value="1"/>
</dbReference>
<feature type="domain" description="FBA" evidence="2">
    <location>
        <begin position="7"/>
        <end position="205"/>
    </location>
</feature>